<dbReference type="SUPFAM" id="SSF51735">
    <property type="entry name" value="NAD(P)-binding Rossmann-fold domains"/>
    <property type="match status" value="1"/>
</dbReference>
<dbReference type="EMBL" id="AUSV01000092">
    <property type="protein sequence ID" value="ESP91782.1"/>
    <property type="molecule type" value="Genomic_DNA"/>
</dbReference>
<evidence type="ECO:0000313" key="4">
    <source>
        <dbReference type="Proteomes" id="UP000017820"/>
    </source>
</evidence>
<dbReference type="FunFam" id="3.40.50.720:FF:000084">
    <property type="entry name" value="Short-chain dehydrogenase reductase"/>
    <property type="match status" value="1"/>
</dbReference>
<name>V4J978_PSEL2</name>
<dbReference type="InterPro" id="IPR036291">
    <property type="entry name" value="NAD(P)-bd_dom_sf"/>
</dbReference>
<dbReference type="AlphaFoldDB" id="V4J978"/>
<dbReference type="Pfam" id="PF13561">
    <property type="entry name" value="adh_short_C2"/>
    <property type="match status" value="1"/>
</dbReference>
<proteinExistence type="inferred from homology"/>
<dbReference type="PATRIC" id="fig|1353533.3.peg.4022"/>
<evidence type="ECO:0000256" key="1">
    <source>
        <dbReference type="ARBA" id="ARBA00006484"/>
    </source>
</evidence>
<keyword evidence="2" id="KW-0560">Oxidoreductase</keyword>
<evidence type="ECO:0000313" key="3">
    <source>
        <dbReference type="EMBL" id="ESP91782.1"/>
    </source>
</evidence>
<protein>
    <submittedName>
        <fullName evidence="3">Dehydrogenase</fullName>
    </submittedName>
</protein>
<dbReference type="Gene3D" id="3.40.50.720">
    <property type="entry name" value="NAD(P)-binding Rossmann-like Domain"/>
    <property type="match status" value="1"/>
</dbReference>
<dbReference type="RefSeq" id="WP_023400875.1">
    <property type="nucleotide sequence ID" value="NZ_AUSV01000092.1"/>
</dbReference>
<reference evidence="3 4" key="1">
    <citation type="submission" date="2013-07" db="EMBL/GenBank/DDBJ databases">
        <title>Draft genome sequence of Pseudoalteromonas luteoviolacea 2ta16.</title>
        <authorList>
            <person name="Allen E.E."/>
            <person name="Azam F."/>
            <person name="Podell S."/>
        </authorList>
    </citation>
    <scope>NUCLEOTIDE SEQUENCE [LARGE SCALE GENOMIC DNA]</scope>
    <source>
        <strain evidence="3 4">2ta16</strain>
    </source>
</reference>
<evidence type="ECO:0000256" key="2">
    <source>
        <dbReference type="ARBA" id="ARBA00023002"/>
    </source>
</evidence>
<sequence>MTFSSNGTALIIGGSSGMGFETAKQLLQAGVKVEVLGNNTNKLNTAVGELSTFGDVKGLQIDLYDIKAVEQLAHSIASTDIHYGYLVNAAGYFSPTPFVEHTIADYDKYHNLNKATFILTQAVVKNMQRFGGGNIVNIGSMWAKQAIKATPSSAYSMAKAGLHALTQHLAMELGETNIRVNAVAPAVVQTPIYESFIAPEDMQQVLASFNDFHPIGRVGEPLDIAHSILFLLSDEASWITGTIVDVDGGVMAGRN</sequence>
<dbReference type="CDD" id="cd05233">
    <property type="entry name" value="SDR_c"/>
    <property type="match status" value="1"/>
</dbReference>
<dbReference type="PANTHER" id="PTHR24321:SF8">
    <property type="entry name" value="ESTRADIOL 17-BETA-DEHYDROGENASE 8-RELATED"/>
    <property type="match status" value="1"/>
</dbReference>
<dbReference type="Proteomes" id="UP000017820">
    <property type="component" value="Unassembled WGS sequence"/>
</dbReference>
<dbReference type="InterPro" id="IPR002347">
    <property type="entry name" value="SDR_fam"/>
</dbReference>
<dbReference type="GO" id="GO:0016491">
    <property type="term" value="F:oxidoreductase activity"/>
    <property type="evidence" value="ECO:0007669"/>
    <property type="project" value="UniProtKB-KW"/>
</dbReference>
<accession>V4J978</accession>
<comment type="caution">
    <text evidence="3">The sequence shown here is derived from an EMBL/GenBank/DDBJ whole genome shotgun (WGS) entry which is preliminary data.</text>
</comment>
<dbReference type="PRINTS" id="PR00081">
    <property type="entry name" value="GDHRDH"/>
</dbReference>
<dbReference type="PRINTS" id="PR00080">
    <property type="entry name" value="SDRFAMILY"/>
</dbReference>
<dbReference type="PANTHER" id="PTHR24321">
    <property type="entry name" value="DEHYDROGENASES, SHORT CHAIN"/>
    <property type="match status" value="1"/>
</dbReference>
<organism evidence="3 4">
    <name type="scientific">Pseudoalteromonas luteoviolacea (strain 2ta16)</name>
    <dbReference type="NCBI Taxonomy" id="1353533"/>
    <lineage>
        <taxon>Bacteria</taxon>
        <taxon>Pseudomonadati</taxon>
        <taxon>Pseudomonadota</taxon>
        <taxon>Gammaproteobacteria</taxon>
        <taxon>Alteromonadales</taxon>
        <taxon>Pseudoalteromonadaceae</taxon>
        <taxon>Pseudoalteromonas</taxon>
    </lineage>
</organism>
<comment type="similarity">
    <text evidence="1">Belongs to the short-chain dehydrogenases/reductases (SDR) family.</text>
</comment>
<gene>
    <name evidence="3" type="ORF">PL2TA16_05423</name>
</gene>